<dbReference type="EMBL" id="NNAY01000836">
    <property type="protein sequence ID" value="OXU26265.1"/>
    <property type="molecule type" value="Genomic_DNA"/>
</dbReference>
<organism evidence="1 2">
    <name type="scientific">Trichomalopsis sarcophagae</name>
    <dbReference type="NCBI Taxonomy" id="543379"/>
    <lineage>
        <taxon>Eukaryota</taxon>
        <taxon>Metazoa</taxon>
        <taxon>Ecdysozoa</taxon>
        <taxon>Arthropoda</taxon>
        <taxon>Hexapoda</taxon>
        <taxon>Insecta</taxon>
        <taxon>Pterygota</taxon>
        <taxon>Neoptera</taxon>
        <taxon>Endopterygota</taxon>
        <taxon>Hymenoptera</taxon>
        <taxon>Apocrita</taxon>
        <taxon>Proctotrupomorpha</taxon>
        <taxon>Chalcidoidea</taxon>
        <taxon>Pteromalidae</taxon>
        <taxon>Pteromalinae</taxon>
        <taxon>Trichomalopsis</taxon>
    </lineage>
</organism>
<comment type="caution">
    <text evidence="1">The sequence shown here is derived from an EMBL/GenBank/DDBJ whole genome shotgun (WGS) entry which is preliminary data.</text>
</comment>
<dbReference type="AlphaFoldDB" id="A0A232F6J4"/>
<accession>A0A232F6J4</accession>
<dbReference type="Proteomes" id="UP000215335">
    <property type="component" value="Unassembled WGS sequence"/>
</dbReference>
<keyword evidence="2" id="KW-1185">Reference proteome</keyword>
<evidence type="ECO:0000313" key="2">
    <source>
        <dbReference type="Proteomes" id="UP000215335"/>
    </source>
</evidence>
<reference evidence="1 2" key="1">
    <citation type="journal article" date="2017" name="Curr. Biol.">
        <title>The Evolution of Venom by Co-option of Single-Copy Genes.</title>
        <authorList>
            <person name="Martinson E.O."/>
            <person name="Mrinalini"/>
            <person name="Kelkar Y.D."/>
            <person name="Chang C.H."/>
            <person name="Werren J.H."/>
        </authorList>
    </citation>
    <scope>NUCLEOTIDE SEQUENCE [LARGE SCALE GENOMIC DNA]</scope>
    <source>
        <strain evidence="1 2">Alberta</strain>
        <tissue evidence="1">Whole body</tissue>
    </source>
</reference>
<proteinExistence type="predicted"/>
<evidence type="ECO:0000313" key="1">
    <source>
        <dbReference type="EMBL" id="OXU26265.1"/>
    </source>
</evidence>
<gene>
    <name evidence="1" type="ORF">TSAR_007125</name>
</gene>
<sequence length="79" mass="9186">MRLVPTHSKNSTTRVPRTYTCGIRRWPVLVDSPAAHSTGERRGSSYNSFSSRAHTWLGVYFFLYTLSRRFLHFFSGLFL</sequence>
<protein>
    <submittedName>
        <fullName evidence="1">Uncharacterized protein</fullName>
    </submittedName>
</protein>
<name>A0A232F6J4_9HYME</name>